<dbReference type="GO" id="GO:0140359">
    <property type="term" value="F:ABC-type transporter activity"/>
    <property type="evidence" value="ECO:0007669"/>
    <property type="project" value="InterPro"/>
</dbReference>
<feature type="transmembrane region" description="Helical" evidence="6">
    <location>
        <begin position="234"/>
        <end position="255"/>
    </location>
</feature>
<feature type="transmembrane region" description="Helical" evidence="6">
    <location>
        <begin position="353"/>
        <end position="376"/>
    </location>
</feature>
<feature type="transmembrane region" description="Helical" evidence="6">
    <location>
        <begin position="261"/>
        <end position="284"/>
    </location>
</feature>
<dbReference type="Pfam" id="PF12698">
    <property type="entry name" value="ABC2_membrane_3"/>
    <property type="match status" value="1"/>
</dbReference>
<evidence type="ECO:0000256" key="5">
    <source>
        <dbReference type="ARBA" id="ARBA00023136"/>
    </source>
</evidence>
<feature type="domain" description="ABC-2 type transporter transmembrane" evidence="7">
    <location>
        <begin position="20"/>
        <end position="374"/>
    </location>
</feature>
<reference evidence="8 9" key="1">
    <citation type="journal article" date="2021" name="ISME Commun">
        <title>Automated analysis of genomic sequences facilitates high-throughput and comprehensive description of bacteria.</title>
        <authorList>
            <person name="Hitch T.C.A."/>
        </authorList>
    </citation>
    <scope>NUCLEOTIDE SEQUENCE [LARGE SCALE GENOMIC DNA]</scope>
    <source>
        <strain evidence="8 9">Sanger_31</strain>
    </source>
</reference>
<dbReference type="PANTHER" id="PTHR30294:SF29">
    <property type="entry name" value="MULTIDRUG ABC TRANSPORTER PERMEASE YBHS-RELATED"/>
    <property type="match status" value="1"/>
</dbReference>
<evidence type="ECO:0000259" key="7">
    <source>
        <dbReference type="Pfam" id="PF12698"/>
    </source>
</evidence>
<protein>
    <submittedName>
        <fullName evidence="8">ABC transporter permease</fullName>
    </submittedName>
</protein>
<evidence type="ECO:0000256" key="2">
    <source>
        <dbReference type="ARBA" id="ARBA00022475"/>
    </source>
</evidence>
<evidence type="ECO:0000313" key="9">
    <source>
        <dbReference type="Proteomes" id="UP001208131"/>
    </source>
</evidence>
<keyword evidence="5 6" id="KW-0472">Membrane</keyword>
<feature type="transmembrane region" description="Helical" evidence="6">
    <location>
        <begin position="296"/>
        <end position="313"/>
    </location>
</feature>
<evidence type="ECO:0000256" key="1">
    <source>
        <dbReference type="ARBA" id="ARBA00004651"/>
    </source>
</evidence>
<dbReference type="GO" id="GO:0005886">
    <property type="term" value="C:plasma membrane"/>
    <property type="evidence" value="ECO:0007669"/>
    <property type="project" value="UniProtKB-SubCell"/>
</dbReference>
<evidence type="ECO:0000256" key="6">
    <source>
        <dbReference type="SAM" id="Phobius"/>
    </source>
</evidence>
<keyword evidence="4 6" id="KW-1133">Transmembrane helix</keyword>
<dbReference type="Proteomes" id="UP001208131">
    <property type="component" value="Unassembled WGS sequence"/>
</dbReference>
<accession>A0AAE3LH64</accession>
<dbReference type="InterPro" id="IPR051449">
    <property type="entry name" value="ABC-2_transporter_component"/>
</dbReference>
<keyword evidence="3 6" id="KW-0812">Transmembrane</keyword>
<evidence type="ECO:0000256" key="4">
    <source>
        <dbReference type="ARBA" id="ARBA00022989"/>
    </source>
</evidence>
<dbReference type="Gene3D" id="3.40.1710.10">
    <property type="entry name" value="abc type-2 transporter like domain"/>
    <property type="match status" value="1"/>
</dbReference>
<dbReference type="InterPro" id="IPR013525">
    <property type="entry name" value="ABC2_TM"/>
</dbReference>
<dbReference type="AlphaFoldDB" id="A0AAE3LH64"/>
<name>A0AAE3LH64_9FIRM</name>
<evidence type="ECO:0000313" key="8">
    <source>
        <dbReference type="EMBL" id="MCU6705344.1"/>
    </source>
</evidence>
<gene>
    <name evidence="8" type="ORF">OCV57_05305</name>
</gene>
<organism evidence="8 9">
    <name type="scientific">Hominimerdicola aceti</name>
    <dbReference type="NCBI Taxonomy" id="2981726"/>
    <lineage>
        <taxon>Bacteria</taxon>
        <taxon>Bacillati</taxon>
        <taxon>Bacillota</taxon>
        <taxon>Clostridia</taxon>
        <taxon>Eubacteriales</taxon>
        <taxon>Oscillospiraceae</taxon>
        <taxon>Hominimerdicola</taxon>
    </lineage>
</organism>
<keyword evidence="2" id="KW-1003">Cell membrane</keyword>
<keyword evidence="9" id="KW-1185">Reference proteome</keyword>
<dbReference type="PANTHER" id="PTHR30294">
    <property type="entry name" value="MEMBRANE COMPONENT OF ABC TRANSPORTER YHHJ-RELATED"/>
    <property type="match status" value="1"/>
</dbReference>
<proteinExistence type="predicted"/>
<comment type="caution">
    <text evidence="8">The sequence shown here is derived from an EMBL/GenBank/DDBJ whole genome shotgun (WGS) entry which is preliminary data.</text>
</comment>
<evidence type="ECO:0000256" key="3">
    <source>
        <dbReference type="ARBA" id="ARBA00022692"/>
    </source>
</evidence>
<sequence length="388" mass="43026">MQVFKTFMKILKTRLTSAILYLVIFMVIAVIMADTAKDNNDYEDYKMSISVIDRDNSAESKRLQDFIFSGNKKVELADDEDEVIDAVYYGRSNYVLYINKDFGDKINAGDFDGLFENFKMPSSYGGQLFESRLDNYLSSVKAYMTAGESTENAMELAQTAVSQQVKAELKNFNNKGGTGMPAIFGYYFQYLAYVMLSMLIVTLCPVILTLNRKGVRERTMCSNLTSANYSRQTALGASILVFSIWLLFMIVAIIWGKTLSVKFWLACLNSFVYIIAAAGIAMIIAQFDLSDNGITAISNIIGLGMSFLCGVFVPQELLTGGVLAVGRLFPAYWYTKANNMLFGMSGGVFSTKEYLICIGIEALFAVAFFAVAALLVKQKREGDVNSLA</sequence>
<feature type="transmembrane region" description="Helical" evidence="6">
    <location>
        <begin position="190"/>
        <end position="210"/>
    </location>
</feature>
<dbReference type="EMBL" id="JAOQJZ010000004">
    <property type="protein sequence ID" value="MCU6705344.1"/>
    <property type="molecule type" value="Genomic_DNA"/>
</dbReference>
<dbReference type="RefSeq" id="WP_267300696.1">
    <property type="nucleotide sequence ID" value="NZ_JAOQJZ010000004.1"/>
</dbReference>
<comment type="subcellular location">
    <subcellularLocation>
        <location evidence="1">Cell membrane</location>
        <topology evidence="1">Multi-pass membrane protein</topology>
    </subcellularLocation>
</comment>